<feature type="compositionally biased region" description="Pro residues" evidence="1">
    <location>
        <begin position="455"/>
        <end position="467"/>
    </location>
</feature>
<dbReference type="AlphaFoldDB" id="A0A927MU61"/>
<evidence type="ECO:0000313" key="3">
    <source>
        <dbReference type="Proteomes" id="UP000638648"/>
    </source>
</evidence>
<dbReference type="Proteomes" id="UP000638648">
    <property type="component" value="Unassembled WGS sequence"/>
</dbReference>
<sequence>MALTPDAVLKLAEELIPQHRAMLDPNHHHGRIRRYLRGQHDLPYMPKKAKREYRILAERSITNWLPLISDTFSKMLWVDGYRASTASDNSQAWRYWQANKLDARQSIAHRGALEYGASYVLVLPGEPDPLIRPISPLRTLAFYEDDDDEWPVHALIFKGRRIDGATLYQLLEGGSVHLVAENRPGSGELEYIGEEVHNLPHVPLVRFRDRLDGEARGIIAPVINIQDRINESVFTLMIALQYASFRQRWATGLAIPVDDETGLPIEPFEAAVDRLWVSDNPEARFGDFPQTDVSGHLTTYQSAVKTLASISQISPLVFLGDLVNLAADALASVEATTTRKGGEFETNFGESWEQVFRLASLADGDIDGASDEESEVRWRESEARALASTVDALGKMAQMLMVPVEGLWDRIPGVTDGDVTRWREMAQRGDGLTALANALTANAEATTTASSFAPAPAPAPAPDSPNP</sequence>
<keyword evidence="3" id="KW-1185">Reference proteome</keyword>
<reference evidence="2" key="1">
    <citation type="submission" date="2020-10" db="EMBL/GenBank/DDBJ databases">
        <title>Sequencing the genomes of 1000 actinobacteria strains.</title>
        <authorList>
            <person name="Klenk H.-P."/>
        </authorList>
    </citation>
    <scope>NUCLEOTIDE SEQUENCE</scope>
    <source>
        <strain evidence="2">DSM 45354</strain>
    </source>
</reference>
<comment type="caution">
    <text evidence="2">The sequence shown here is derived from an EMBL/GenBank/DDBJ whole genome shotgun (WGS) entry which is preliminary data.</text>
</comment>
<evidence type="ECO:0000256" key="1">
    <source>
        <dbReference type="SAM" id="MobiDB-lite"/>
    </source>
</evidence>
<dbReference type="RefSeq" id="WP_192750416.1">
    <property type="nucleotide sequence ID" value="NZ_BAABJL010000011.1"/>
</dbReference>
<dbReference type="Pfam" id="PF05133">
    <property type="entry name" value="SPP1_portal"/>
    <property type="match status" value="1"/>
</dbReference>
<evidence type="ECO:0008006" key="4">
    <source>
        <dbReference type="Google" id="ProtNLM"/>
    </source>
</evidence>
<accession>A0A927MU61</accession>
<dbReference type="EMBL" id="JADBEM010000001">
    <property type="protein sequence ID" value="MBE1606254.1"/>
    <property type="molecule type" value="Genomic_DNA"/>
</dbReference>
<gene>
    <name evidence="2" type="ORF">HEB94_003102</name>
</gene>
<proteinExistence type="predicted"/>
<evidence type="ECO:0000313" key="2">
    <source>
        <dbReference type="EMBL" id="MBE1606254.1"/>
    </source>
</evidence>
<organism evidence="2 3">
    <name type="scientific">Actinopolymorpha pittospori</name>
    <dbReference type="NCBI Taxonomy" id="648752"/>
    <lineage>
        <taxon>Bacteria</taxon>
        <taxon>Bacillati</taxon>
        <taxon>Actinomycetota</taxon>
        <taxon>Actinomycetes</taxon>
        <taxon>Propionibacteriales</taxon>
        <taxon>Actinopolymorphaceae</taxon>
        <taxon>Actinopolymorpha</taxon>
    </lineage>
</organism>
<protein>
    <recommendedName>
        <fullName evidence="4">Phage portal protein, SPP1 Gp6-like</fullName>
    </recommendedName>
</protein>
<feature type="region of interest" description="Disordered" evidence="1">
    <location>
        <begin position="444"/>
        <end position="467"/>
    </location>
</feature>
<feature type="compositionally biased region" description="Low complexity" evidence="1">
    <location>
        <begin position="444"/>
        <end position="454"/>
    </location>
</feature>
<name>A0A927MU61_9ACTN</name>
<dbReference type="InterPro" id="IPR021145">
    <property type="entry name" value="Portal_protein_SPP1_Gp6-like"/>
</dbReference>